<accession>A0A484B2W6</accession>
<proteinExistence type="predicted"/>
<evidence type="ECO:0000313" key="2">
    <source>
        <dbReference type="Proteomes" id="UP000295192"/>
    </source>
</evidence>
<dbReference type="Proteomes" id="UP000295192">
    <property type="component" value="Unassembled WGS sequence"/>
</dbReference>
<reference evidence="1 2" key="1">
    <citation type="journal article" date="2019" name="J. Hered.">
        <title>An Improved Genome Assembly for Drosophila navojoa, the Basal Species in the mojavensis Cluster.</title>
        <authorList>
            <person name="Vanderlinde T."/>
            <person name="Dupim E.G."/>
            <person name="Nazario-Yepiz N.O."/>
            <person name="Carvalho A.B."/>
        </authorList>
    </citation>
    <scope>NUCLEOTIDE SEQUENCE [LARGE SCALE GENOMIC DNA]</scope>
    <source>
        <strain evidence="1">Navoj_Jal97</strain>
        <tissue evidence="1">Whole organism</tissue>
    </source>
</reference>
<comment type="caution">
    <text evidence="1">The sequence shown here is derived from an EMBL/GenBank/DDBJ whole genome shotgun (WGS) entry which is preliminary data.</text>
</comment>
<evidence type="ECO:0000313" key="1">
    <source>
        <dbReference type="EMBL" id="TDG42612.1"/>
    </source>
</evidence>
<keyword evidence="2" id="KW-1185">Reference proteome</keyword>
<sequence>MSVPPPRHDSAIATLPAPYAPPSPPPAALLPRCIAACRTKLSEFTIKLPATRSDHYLAANKTTTKAAATGSGCCLPGGCYDWCLVPGAWCLVPGAWLVGEPL</sequence>
<gene>
    <name evidence="1" type="ORF">AWZ03_010973</name>
</gene>
<name>A0A484B2W6_DRONA</name>
<dbReference type="EMBL" id="LSRL02000214">
    <property type="protein sequence ID" value="TDG42612.1"/>
    <property type="molecule type" value="Genomic_DNA"/>
</dbReference>
<protein>
    <submittedName>
        <fullName evidence="1">Uncharacterized protein</fullName>
    </submittedName>
</protein>
<organism evidence="1 2">
    <name type="scientific">Drosophila navojoa</name>
    <name type="common">Fruit fly</name>
    <dbReference type="NCBI Taxonomy" id="7232"/>
    <lineage>
        <taxon>Eukaryota</taxon>
        <taxon>Metazoa</taxon>
        <taxon>Ecdysozoa</taxon>
        <taxon>Arthropoda</taxon>
        <taxon>Hexapoda</taxon>
        <taxon>Insecta</taxon>
        <taxon>Pterygota</taxon>
        <taxon>Neoptera</taxon>
        <taxon>Endopterygota</taxon>
        <taxon>Diptera</taxon>
        <taxon>Brachycera</taxon>
        <taxon>Muscomorpha</taxon>
        <taxon>Ephydroidea</taxon>
        <taxon>Drosophilidae</taxon>
        <taxon>Drosophila</taxon>
    </lineage>
</organism>
<dbReference type="AlphaFoldDB" id="A0A484B2W6"/>